<gene>
    <name evidence="1" type="ORF">SMN809_LOCUS76563</name>
</gene>
<sequence length="66" mass="7547">MAYTEAMKCLTVDTTKNRNAQKDDRVHGGLLLLNELLRVSDVKFENICQELIYPYSAAKPKPISYK</sequence>
<proteinExistence type="predicted"/>
<dbReference type="EMBL" id="CAJOBI010335169">
    <property type="protein sequence ID" value="CAF5204748.1"/>
    <property type="molecule type" value="Genomic_DNA"/>
</dbReference>
<dbReference type="Proteomes" id="UP000676336">
    <property type="component" value="Unassembled WGS sequence"/>
</dbReference>
<name>A0A8S3IR81_9BILA</name>
<feature type="non-terminal residue" evidence="1">
    <location>
        <position position="1"/>
    </location>
</feature>
<evidence type="ECO:0000313" key="1">
    <source>
        <dbReference type="EMBL" id="CAF5204748.1"/>
    </source>
</evidence>
<evidence type="ECO:0000313" key="2">
    <source>
        <dbReference type="Proteomes" id="UP000676336"/>
    </source>
</evidence>
<protein>
    <submittedName>
        <fullName evidence="1">Uncharacterized protein</fullName>
    </submittedName>
</protein>
<comment type="caution">
    <text evidence="1">The sequence shown here is derived from an EMBL/GenBank/DDBJ whole genome shotgun (WGS) entry which is preliminary data.</text>
</comment>
<accession>A0A8S3IR81</accession>
<dbReference type="AlphaFoldDB" id="A0A8S3IR81"/>
<organism evidence="1 2">
    <name type="scientific">Rotaria magnacalcarata</name>
    <dbReference type="NCBI Taxonomy" id="392030"/>
    <lineage>
        <taxon>Eukaryota</taxon>
        <taxon>Metazoa</taxon>
        <taxon>Spiralia</taxon>
        <taxon>Gnathifera</taxon>
        <taxon>Rotifera</taxon>
        <taxon>Eurotatoria</taxon>
        <taxon>Bdelloidea</taxon>
        <taxon>Philodinida</taxon>
        <taxon>Philodinidae</taxon>
        <taxon>Rotaria</taxon>
    </lineage>
</organism>
<reference evidence="1" key="1">
    <citation type="submission" date="2021-02" db="EMBL/GenBank/DDBJ databases">
        <authorList>
            <person name="Nowell W R."/>
        </authorList>
    </citation>
    <scope>NUCLEOTIDE SEQUENCE</scope>
</reference>